<dbReference type="EMBL" id="JBBWWQ010000020">
    <property type="protein sequence ID" value="KAK8916459.1"/>
    <property type="molecule type" value="Genomic_DNA"/>
</dbReference>
<dbReference type="Proteomes" id="UP001418222">
    <property type="component" value="Unassembled WGS sequence"/>
</dbReference>
<accession>A0AAP0AVD4</accession>
<organism evidence="2 3">
    <name type="scientific">Platanthera zijinensis</name>
    <dbReference type="NCBI Taxonomy" id="2320716"/>
    <lineage>
        <taxon>Eukaryota</taxon>
        <taxon>Viridiplantae</taxon>
        <taxon>Streptophyta</taxon>
        <taxon>Embryophyta</taxon>
        <taxon>Tracheophyta</taxon>
        <taxon>Spermatophyta</taxon>
        <taxon>Magnoliopsida</taxon>
        <taxon>Liliopsida</taxon>
        <taxon>Asparagales</taxon>
        <taxon>Orchidaceae</taxon>
        <taxon>Orchidoideae</taxon>
        <taxon>Orchideae</taxon>
        <taxon>Orchidinae</taxon>
        <taxon>Platanthera</taxon>
    </lineage>
</organism>
<evidence type="ECO:0000313" key="2">
    <source>
        <dbReference type="EMBL" id="KAK8916459.1"/>
    </source>
</evidence>
<dbReference type="AlphaFoldDB" id="A0AAP0AVD4"/>
<proteinExistence type="predicted"/>
<feature type="region of interest" description="Disordered" evidence="1">
    <location>
        <begin position="54"/>
        <end position="76"/>
    </location>
</feature>
<sequence length="251" mass="28493">MDGGFETNDSNQIEVLGDGGMGAFLRKYLKRKGNAFFCRVINANLMFSTPDRRFSTPKFSSTPSQEENSASKKSIDDMDDNWEYHDGGIPYGGSFPTEALFSYSYFRIFHFCVRSLSLYEDVRNYDIIHVLSKYLSSSCQAKLTVEPNTGKEFSCNSNRVSPSPRLQQNCKMKKKTKEKEMTIKLIIARSSEVNLNNRLFTECLLKDLIFKIASNLGRVRTFDVRFRALAAATFLRVGTEAPKTNGLDWGI</sequence>
<feature type="compositionally biased region" description="Polar residues" evidence="1">
    <location>
        <begin position="57"/>
        <end position="68"/>
    </location>
</feature>
<keyword evidence="3" id="KW-1185">Reference proteome</keyword>
<name>A0AAP0AVD4_9ASPA</name>
<protein>
    <submittedName>
        <fullName evidence="2">Uncharacterized protein</fullName>
    </submittedName>
</protein>
<reference evidence="2 3" key="1">
    <citation type="journal article" date="2022" name="Nat. Plants">
        <title>Genomes of leafy and leafless Platanthera orchids illuminate the evolution of mycoheterotrophy.</title>
        <authorList>
            <person name="Li M.H."/>
            <person name="Liu K.W."/>
            <person name="Li Z."/>
            <person name="Lu H.C."/>
            <person name="Ye Q.L."/>
            <person name="Zhang D."/>
            <person name="Wang J.Y."/>
            <person name="Li Y.F."/>
            <person name="Zhong Z.M."/>
            <person name="Liu X."/>
            <person name="Yu X."/>
            <person name="Liu D.K."/>
            <person name="Tu X.D."/>
            <person name="Liu B."/>
            <person name="Hao Y."/>
            <person name="Liao X.Y."/>
            <person name="Jiang Y.T."/>
            <person name="Sun W.H."/>
            <person name="Chen J."/>
            <person name="Chen Y.Q."/>
            <person name="Ai Y."/>
            <person name="Zhai J.W."/>
            <person name="Wu S.S."/>
            <person name="Zhou Z."/>
            <person name="Hsiao Y.Y."/>
            <person name="Wu W.L."/>
            <person name="Chen Y.Y."/>
            <person name="Lin Y.F."/>
            <person name="Hsu J.L."/>
            <person name="Li C.Y."/>
            <person name="Wang Z.W."/>
            <person name="Zhao X."/>
            <person name="Zhong W.Y."/>
            <person name="Ma X.K."/>
            <person name="Ma L."/>
            <person name="Huang J."/>
            <person name="Chen G.Z."/>
            <person name="Huang M.Z."/>
            <person name="Huang L."/>
            <person name="Peng D.H."/>
            <person name="Luo Y.B."/>
            <person name="Zou S.Q."/>
            <person name="Chen S.P."/>
            <person name="Lan S."/>
            <person name="Tsai W.C."/>
            <person name="Van de Peer Y."/>
            <person name="Liu Z.J."/>
        </authorList>
    </citation>
    <scope>NUCLEOTIDE SEQUENCE [LARGE SCALE GENOMIC DNA]</scope>
    <source>
        <strain evidence="2">Lor287</strain>
    </source>
</reference>
<evidence type="ECO:0000256" key="1">
    <source>
        <dbReference type="SAM" id="MobiDB-lite"/>
    </source>
</evidence>
<comment type="caution">
    <text evidence="2">The sequence shown here is derived from an EMBL/GenBank/DDBJ whole genome shotgun (WGS) entry which is preliminary data.</text>
</comment>
<evidence type="ECO:0000313" key="3">
    <source>
        <dbReference type="Proteomes" id="UP001418222"/>
    </source>
</evidence>
<gene>
    <name evidence="2" type="ORF">KSP39_PZI022378</name>
</gene>